<keyword evidence="2" id="KW-1185">Reference proteome</keyword>
<dbReference type="EMBL" id="LUEZ02000047">
    <property type="protein sequence ID" value="RDB23207.1"/>
    <property type="molecule type" value="Genomic_DNA"/>
</dbReference>
<dbReference type="AlphaFoldDB" id="A0A369JRM6"/>
<organism evidence="1 2">
    <name type="scientific">Hypsizygus marmoreus</name>
    <name type="common">White beech mushroom</name>
    <name type="synonym">Agaricus marmoreus</name>
    <dbReference type="NCBI Taxonomy" id="39966"/>
    <lineage>
        <taxon>Eukaryota</taxon>
        <taxon>Fungi</taxon>
        <taxon>Dikarya</taxon>
        <taxon>Basidiomycota</taxon>
        <taxon>Agaricomycotina</taxon>
        <taxon>Agaricomycetes</taxon>
        <taxon>Agaricomycetidae</taxon>
        <taxon>Agaricales</taxon>
        <taxon>Tricholomatineae</taxon>
        <taxon>Lyophyllaceae</taxon>
        <taxon>Hypsizygus</taxon>
    </lineage>
</organism>
<protein>
    <submittedName>
        <fullName evidence="1">Uncharacterized protein</fullName>
    </submittedName>
</protein>
<sequence length="110" mass="11857">MLIYGLSLLRWLAEEKGGPKTRFWGTWEDRAISNMGITIANVAASAFEEGGANNSILGDLGGQGHSEHSYNAIPNMGITFAYVATAAFKTGGPKFRFWGTWGCRAIPNTS</sequence>
<proteinExistence type="predicted"/>
<comment type="caution">
    <text evidence="1">The sequence shown here is derived from an EMBL/GenBank/DDBJ whole genome shotgun (WGS) entry which is preliminary data.</text>
</comment>
<reference evidence="1" key="1">
    <citation type="submission" date="2018-04" db="EMBL/GenBank/DDBJ databases">
        <title>Whole genome sequencing of Hypsizygus marmoreus.</title>
        <authorList>
            <person name="Choi I.-G."/>
            <person name="Min B."/>
            <person name="Kim J.-G."/>
            <person name="Kim S."/>
            <person name="Oh Y.-L."/>
            <person name="Kong W.-S."/>
            <person name="Park H."/>
            <person name="Jeong J."/>
            <person name="Song E.-S."/>
        </authorList>
    </citation>
    <scope>NUCLEOTIDE SEQUENCE [LARGE SCALE GENOMIC DNA]</scope>
    <source>
        <strain evidence="1">51987-8</strain>
    </source>
</reference>
<name>A0A369JRM6_HYPMA</name>
<dbReference type="InParanoid" id="A0A369JRM6"/>
<evidence type="ECO:0000313" key="1">
    <source>
        <dbReference type="EMBL" id="RDB23207.1"/>
    </source>
</evidence>
<dbReference type="Proteomes" id="UP000076154">
    <property type="component" value="Unassembled WGS sequence"/>
</dbReference>
<gene>
    <name evidence="1" type="ORF">Hypma_009633</name>
</gene>
<evidence type="ECO:0000313" key="2">
    <source>
        <dbReference type="Proteomes" id="UP000076154"/>
    </source>
</evidence>
<accession>A0A369JRM6</accession>